<dbReference type="InterPro" id="IPR051013">
    <property type="entry name" value="MBL_superfamily_lactonases"/>
</dbReference>
<dbReference type="Gene3D" id="3.60.15.10">
    <property type="entry name" value="Ribonuclease Z/Hydroxyacylglutathione hydrolase-like"/>
    <property type="match status" value="1"/>
</dbReference>
<dbReference type="InterPro" id="IPR001279">
    <property type="entry name" value="Metallo-B-lactamas"/>
</dbReference>
<keyword evidence="6" id="KW-0786">Thiamine pyrophosphate</keyword>
<dbReference type="PANTHER" id="PTHR42978">
    <property type="entry name" value="QUORUM-QUENCHING LACTONASE YTNP-RELATED-RELATED"/>
    <property type="match status" value="1"/>
</dbReference>
<proteinExistence type="inferred from homology"/>
<dbReference type="PROSITE" id="PS00187">
    <property type="entry name" value="TPP_ENZYMES"/>
    <property type="match status" value="1"/>
</dbReference>
<evidence type="ECO:0000256" key="6">
    <source>
        <dbReference type="ARBA" id="ARBA00023052"/>
    </source>
</evidence>
<comment type="similarity">
    <text evidence="2">Belongs to the metallo-beta-lactamase superfamily.</text>
</comment>
<evidence type="ECO:0000256" key="3">
    <source>
        <dbReference type="ARBA" id="ARBA00022723"/>
    </source>
</evidence>
<dbReference type="RefSeq" id="WP_281456919.1">
    <property type="nucleotide sequence ID" value="NZ_JASAOF010000011.1"/>
</dbReference>
<gene>
    <name evidence="8" type="ORF">QFW96_18375</name>
</gene>
<dbReference type="CDD" id="cd07729">
    <property type="entry name" value="AHL_lactonase_MBL-fold"/>
    <property type="match status" value="1"/>
</dbReference>
<organism evidence="8 9">
    <name type="scientific">Saccharopolyspora ipomoeae</name>
    <dbReference type="NCBI Taxonomy" id="3042027"/>
    <lineage>
        <taxon>Bacteria</taxon>
        <taxon>Bacillati</taxon>
        <taxon>Actinomycetota</taxon>
        <taxon>Actinomycetes</taxon>
        <taxon>Pseudonocardiales</taxon>
        <taxon>Pseudonocardiaceae</taxon>
        <taxon>Saccharopolyspora</taxon>
    </lineage>
</organism>
<dbReference type="Proteomes" id="UP001237595">
    <property type="component" value="Unassembled WGS sequence"/>
</dbReference>
<feature type="domain" description="Metallo-beta-lactamase" evidence="7">
    <location>
        <begin position="37"/>
        <end position="249"/>
    </location>
</feature>
<keyword evidence="3" id="KW-0479">Metal-binding</keyword>
<accession>A0ABT6PRH3</accession>
<dbReference type="InterPro" id="IPR000399">
    <property type="entry name" value="TPP-bd_CS"/>
</dbReference>
<evidence type="ECO:0000313" key="8">
    <source>
        <dbReference type="EMBL" id="MDI2030606.1"/>
    </source>
</evidence>
<keyword evidence="9" id="KW-1185">Reference proteome</keyword>
<protein>
    <submittedName>
        <fullName evidence="8">N-acyl homoserine lactonase family protein</fullName>
    </submittedName>
</protein>
<reference evidence="8 9" key="1">
    <citation type="submission" date="2023-04" db="EMBL/GenBank/DDBJ databases">
        <title>Draft genome sequence of Saccharopolyspora sp. TS4A08 isolated from sweet potato rhizospheric soil.</title>
        <authorList>
            <person name="Suksaard P."/>
            <person name="Duangmal K."/>
        </authorList>
    </citation>
    <scope>NUCLEOTIDE SEQUENCE [LARGE SCALE GENOMIC DNA]</scope>
    <source>
        <strain evidence="8 9">TS4A08</strain>
    </source>
</reference>
<evidence type="ECO:0000256" key="2">
    <source>
        <dbReference type="ARBA" id="ARBA00007749"/>
    </source>
</evidence>
<dbReference type="Pfam" id="PF00753">
    <property type="entry name" value="Lactamase_B"/>
    <property type="match status" value="1"/>
</dbReference>
<evidence type="ECO:0000259" key="7">
    <source>
        <dbReference type="SMART" id="SM00849"/>
    </source>
</evidence>
<keyword evidence="5" id="KW-0862">Zinc</keyword>
<dbReference type="EMBL" id="JASAOF010000011">
    <property type="protein sequence ID" value="MDI2030606.1"/>
    <property type="molecule type" value="Genomic_DNA"/>
</dbReference>
<sequence length="280" mass="30032">MATTSTVRRVWALDAPQLTIDCGLLMLGTGGAQETIPSPAFLVEHDEGLLLFDTSLASSAAGDPAAAYGELATAFQIEFPESYRLDRQIESIGYRASDVRRIVLSHMHFDHTGGLDLFPHAQGFIGAGELRYARTPSNLDAAFFREADIEAAGRIAWNEVPAGYDHDLFGDGSVVLLSLHGHTPGTLGLKVRMPDESTLVLTGDAAHKRANVEATTGMPFDVDRLNKNSSLQKIGLLASQPGTTVWISHDPQDWSEFRGAGAEITSAASLRSRTADPESA</sequence>
<comment type="caution">
    <text evidence="8">The sequence shown here is derived from an EMBL/GenBank/DDBJ whole genome shotgun (WGS) entry which is preliminary data.</text>
</comment>
<dbReference type="SUPFAM" id="SSF56281">
    <property type="entry name" value="Metallo-hydrolase/oxidoreductase"/>
    <property type="match status" value="1"/>
</dbReference>
<evidence type="ECO:0000256" key="4">
    <source>
        <dbReference type="ARBA" id="ARBA00022801"/>
    </source>
</evidence>
<keyword evidence="4" id="KW-0378">Hydrolase</keyword>
<dbReference type="PANTHER" id="PTHR42978:SF2">
    <property type="entry name" value="102 KBASES UNSTABLE REGION: FROM 1 TO 119443"/>
    <property type="match status" value="1"/>
</dbReference>
<dbReference type="SMART" id="SM00849">
    <property type="entry name" value="Lactamase_B"/>
    <property type="match status" value="1"/>
</dbReference>
<dbReference type="InterPro" id="IPR036866">
    <property type="entry name" value="RibonucZ/Hydroxyglut_hydro"/>
</dbReference>
<comment type="cofactor">
    <cofactor evidence="1">
        <name>Zn(2+)</name>
        <dbReference type="ChEBI" id="CHEBI:29105"/>
    </cofactor>
</comment>
<evidence type="ECO:0000256" key="5">
    <source>
        <dbReference type="ARBA" id="ARBA00022833"/>
    </source>
</evidence>
<evidence type="ECO:0000256" key="1">
    <source>
        <dbReference type="ARBA" id="ARBA00001947"/>
    </source>
</evidence>
<evidence type="ECO:0000313" key="9">
    <source>
        <dbReference type="Proteomes" id="UP001237595"/>
    </source>
</evidence>
<name>A0ABT6PRH3_9PSEU</name>